<evidence type="ECO:0000313" key="2">
    <source>
        <dbReference type="Proteomes" id="UP001177000"/>
    </source>
</evidence>
<gene>
    <name evidence="1" type="ORF">DAPPPG215_13130</name>
</gene>
<organism evidence="1 2">
    <name type="scientific">Pseudomonas syringae pv. tomato</name>
    <dbReference type="NCBI Taxonomy" id="323"/>
    <lineage>
        <taxon>Bacteria</taxon>
        <taxon>Pseudomonadati</taxon>
        <taxon>Pseudomonadota</taxon>
        <taxon>Gammaproteobacteria</taxon>
        <taxon>Pseudomonadales</taxon>
        <taxon>Pseudomonadaceae</taxon>
        <taxon>Pseudomonas</taxon>
    </lineage>
</organism>
<reference evidence="1" key="1">
    <citation type="submission" date="2023-03" db="EMBL/GenBank/DDBJ databases">
        <authorList>
            <person name="Pothier F. J."/>
        </authorList>
    </citation>
    <scope>NUCLEOTIDE SEQUENCE</scope>
    <source>
        <strain evidence="1">DAPP-PG 215</strain>
    </source>
</reference>
<dbReference type="EMBL" id="OX458335">
    <property type="protein sequence ID" value="CAI8855673.1"/>
    <property type="molecule type" value="Genomic_DNA"/>
</dbReference>
<evidence type="ECO:0000313" key="1">
    <source>
        <dbReference type="EMBL" id="CAI8855673.1"/>
    </source>
</evidence>
<accession>A0AAV1BK58</accession>
<protein>
    <submittedName>
        <fullName evidence="1">Uncharacterized protein</fullName>
    </submittedName>
</protein>
<dbReference type="Proteomes" id="UP001177000">
    <property type="component" value="Chromosome"/>
</dbReference>
<name>A0AAV1BK58_PSEUB</name>
<proteinExistence type="predicted"/>
<sequence>MMYKDIDLGNLLADPVPVIADILDPMLGELPWKLMHWESFQKLCAQLIQRQYIGCHRHCKNDPLTPT</sequence>
<dbReference type="AlphaFoldDB" id="A0AAV1BK58"/>